<proteinExistence type="predicted"/>
<dbReference type="AlphaFoldDB" id="A0AA42KRI4"/>
<comment type="caution">
    <text evidence="1">The sequence shown here is derived from an EMBL/GenBank/DDBJ whole genome shotgun (WGS) entry which is preliminary data.</text>
</comment>
<reference evidence="1" key="1">
    <citation type="submission" date="2022-09" db="EMBL/GenBank/DDBJ databases">
        <title>Intensive care unit water sources are persistently colonized with multi-drug resistant bacteria and are the site of extensive horizontal gene transfer of antibiotic resistance genes.</title>
        <authorList>
            <person name="Diorio-Toth L."/>
        </authorList>
    </citation>
    <scope>NUCLEOTIDE SEQUENCE</scope>
    <source>
        <strain evidence="1">GD04147</strain>
    </source>
</reference>
<evidence type="ECO:0000313" key="2">
    <source>
        <dbReference type="Proteomes" id="UP001158076"/>
    </source>
</evidence>
<evidence type="ECO:0000313" key="1">
    <source>
        <dbReference type="EMBL" id="MDH0145169.1"/>
    </source>
</evidence>
<dbReference type="RefSeq" id="WP_279647946.1">
    <property type="nucleotide sequence ID" value="NZ_JAODZE010000001.1"/>
</dbReference>
<organism evidence="1 2">
    <name type="scientific">Stutzerimonas stutzeri</name>
    <name type="common">Pseudomonas stutzeri</name>
    <dbReference type="NCBI Taxonomy" id="316"/>
    <lineage>
        <taxon>Bacteria</taxon>
        <taxon>Pseudomonadati</taxon>
        <taxon>Pseudomonadota</taxon>
        <taxon>Gammaproteobacteria</taxon>
        <taxon>Pseudomonadales</taxon>
        <taxon>Pseudomonadaceae</taxon>
        <taxon>Stutzerimonas</taxon>
    </lineage>
</organism>
<dbReference type="Proteomes" id="UP001158076">
    <property type="component" value="Unassembled WGS sequence"/>
</dbReference>
<protein>
    <submittedName>
        <fullName evidence="1">Uncharacterized protein</fullName>
    </submittedName>
</protein>
<gene>
    <name evidence="1" type="ORF">N7335_02050</name>
</gene>
<accession>A0AA42KRI4</accession>
<sequence>MKQALLIQGYHSFLDRFVHVDDIRRGSFYDVATMKTIEFDPDKLEGNDLRTYKKVTQELFDWSDYSGVDVEEILDFVCSGFTRYGYPVSPIILSLVDHICELNDDIQNFRDISCINNRKLEIASDIDALTDAYIRLINK</sequence>
<dbReference type="EMBL" id="JAODZE010000001">
    <property type="protein sequence ID" value="MDH0145169.1"/>
    <property type="molecule type" value="Genomic_DNA"/>
</dbReference>
<name>A0AA42KRI4_STUST</name>